<dbReference type="EMBL" id="CP001087">
    <property type="protein sequence ID" value="ACN15934.1"/>
    <property type="molecule type" value="Genomic_DNA"/>
</dbReference>
<evidence type="ECO:0000256" key="3">
    <source>
        <dbReference type="ARBA" id="ARBA00022801"/>
    </source>
</evidence>
<dbReference type="PANTHER" id="PTHR11271">
    <property type="entry name" value="GUANINE DEAMINASE"/>
    <property type="match status" value="1"/>
</dbReference>
<comment type="cofactor">
    <cofactor evidence="1">
        <name>Zn(2+)</name>
        <dbReference type="ChEBI" id="CHEBI:29105"/>
    </cofactor>
</comment>
<dbReference type="InterPro" id="IPR006680">
    <property type="entry name" value="Amidohydro-rel"/>
</dbReference>
<dbReference type="InterPro" id="IPR051607">
    <property type="entry name" value="Metallo-dep_hydrolases"/>
</dbReference>
<organism evidence="6 7">
    <name type="scientific">Desulforapulum autotrophicum (strain ATCC 43914 / DSM 3382 / VKM B-1955 / HRM2)</name>
    <name type="common">Desulfobacterium autotrophicum</name>
    <dbReference type="NCBI Taxonomy" id="177437"/>
    <lineage>
        <taxon>Bacteria</taxon>
        <taxon>Pseudomonadati</taxon>
        <taxon>Thermodesulfobacteriota</taxon>
        <taxon>Desulfobacteria</taxon>
        <taxon>Desulfobacterales</taxon>
        <taxon>Desulfobacteraceae</taxon>
        <taxon>Desulforapulum</taxon>
    </lineage>
</organism>
<dbReference type="GO" id="GO:0005829">
    <property type="term" value="C:cytosol"/>
    <property type="evidence" value="ECO:0007669"/>
    <property type="project" value="TreeGrafter"/>
</dbReference>
<dbReference type="GO" id="GO:0008270">
    <property type="term" value="F:zinc ion binding"/>
    <property type="evidence" value="ECO:0007669"/>
    <property type="project" value="TreeGrafter"/>
</dbReference>
<keyword evidence="7" id="KW-1185">Reference proteome</keyword>
<accession>C0QJC1</accession>
<dbReference type="SUPFAM" id="SSF51338">
    <property type="entry name" value="Composite domain of metallo-dependent hydrolases"/>
    <property type="match status" value="2"/>
</dbReference>
<keyword evidence="3 6" id="KW-0378">Hydrolase</keyword>
<reference evidence="6 7" key="1">
    <citation type="journal article" date="2009" name="Environ. Microbiol.">
        <title>Genome sequence of Desulfobacterium autotrophicum HRM2, a marine sulfate reducer oxidizing organic carbon completely to carbon dioxide.</title>
        <authorList>
            <person name="Strittmatter A.W."/>
            <person name="Liesegang H."/>
            <person name="Rabus R."/>
            <person name="Decker I."/>
            <person name="Amann J."/>
            <person name="Andres S."/>
            <person name="Henne A."/>
            <person name="Fricke W.F."/>
            <person name="Martinez-Arias R."/>
            <person name="Bartels D."/>
            <person name="Goesmann A."/>
            <person name="Krause L."/>
            <person name="Puehler A."/>
            <person name="Klenk H.P."/>
            <person name="Richter M."/>
            <person name="Schuler M."/>
            <person name="Gloeckner F.O."/>
            <person name="Meyerdierks A."/>
            <person name="Gottschalk G."/>
            <person name="Amann R."/>
        </authorList>
    </citation>
    <scope>NUCLEOTIDE SEQUENCE [LARGE SCALE GENOMIC DNA]</scope>
    <source>
        <strain evidence="7">ATCC 43914 / DSM 3382 / HRM2</strain>
    </source>
</reference>
<dbReference type="Proteomes" id="UP000000442">
    <property type="component" value="Chromosome"/>
</dbReference>
<evidence type="ECO:0000313" key="7">
    <source>
        <dbReference type="Proteomes" id="UP000000442"/>
    </source>
</evidence>
<dbReference type="STRING" id="177437.HRM2_28460"/>
<evidence type="ECO:0000256" key="4">
    <source>
        <dbReference type="ARBA" id="ARBA00022833"/>
    </source>
</evidence>
<dbReference type="EC" id="3.5.4.3" evidence="6"/>
<gene>
    <name evidence="6" type="primary">guaD</name>
    <name evidence="6" type="ordered locus">HRM2_28460</name>
</gene>
<dbReference type="Pfam" id="PF01979">
    <property type="entry name" value="Amidohydro_1"/>
    <property type="match status" value="1"/>
</dbReference>
<dbReference type="OrthoDB" id="9807210at2"/>
<keyword evidence="4" id="KW-0862">Zinc</keyword>
<dbReference type="Gene3D" id="3.20.20.140">
    <property type="entry name" value="Metal-dependent hydrolases"/>
    <property type="match status" value="1"/>
</dbReference>
<dbReference type="GO" id="GO:0008892">
    <property type="term" value="F:guanine deaminase activity"/>
    <property type="evidence" value="ECO:0007669"/>
    <property type="project" value="UniProtKB-EC"/>
</dbReference>
<dbReference type="PANTHER" id="PTHR11271:SF6">
    <property type="entry name" value="GUANINE DEAMINASE"/>
    <property type="match status" value="1"/>
</dbReference>
<evidence type="ECO:0000259" key="5">
    <source>
        <dbReference type="Pfam" id="PF01979"/>
    </source>
</evidence>
<sequence length="419" mass="47041">MVEPVLIVKGHFIHTPTADAYEVHENSCLVCVDGRVEGIYPVIPDRFKGCLVHDYGNRLVIPSFVDLHLHAAQFLQCGMGMTSQLLDWLGDYTFDLERQFQNREFARKAYTLFAEKLVACGTLRACIFASSSTQGTEELFEVLKEKKICAYVGKVNMDRNAPEFIIETTQASLDGTRYLIEKYQDEQRVKPIITPRFAPTSSPGLLKGLGALAVKYRLPVQSHLSENLDEIQWVQALFKRSKNYSDVYFKNNLFGQTPTVMAHGIYLGEGERDLVKKMDVMLAHCPDSNINVRSGIMPARTYLDLGLRIGLGSDIAGGHKIGLNEAMVRAIQLSKLVNLTDKTLKPLTVAEAFYMGTKGGGHFFGKTGSFETDFLFDALVIEDDAMIAQRYSLEDRLEKFIHVGDDRQICARYLEGEKL</sequence>
<dbReference type="InterPro" id="IPR011059">
    <property type="entry name" value="Metal-dep_hydrolase_composite"/>
</dbReference>
<protein>
    <submittedName>
        <fullName evidence="6">GuaD</fullName>
        <ecNumber evidence="6">3.5.4.3</ecNumber>
    </submittedName>
</protein>
<evidence type="ECO:0000256" key="1">
    <source>
        <dbReference type="ARBA" id="ARBA00001947"/>
    </source>
</evidence>
<name>C0QJC1_DESAH</name>
<evidence type="ECO:0000256" key="2">
    <source>
        <dbReference type="ARBA" id="ARBA00022723"/>
    </source>
</evidence>
<dbReference type="eggNOG" id="COG0402">
    <property type="taxonomic scope" value="Bacteria"/>
</dbReference>
<dbReference type="HOGENOM" id="CLU_012358_0_1_7"/>
<dbReference type="SUPFAM" id="SSF51556">
    <property type="entry name" value="Metallo-dependent hydrolases"/>
    <property type="match status" value="1"/>
</dbReference>
<keyword evidence="2" id="KW-0479">Metal-binding</keyword>
<dbReference type="Gene3D" id="2.30.40.10">
    <property type="entry name" value="Urease, subunit C, domain 1"/>
    <property type="match status" value="1"/>
</dbReference>
<dbReference type="KEGG" id="dat:HRM2_28460"/>
<dbReference type="AlphaFoldDB" id="C0QJC1"/>
<proteinExistence type="predicted"/>
<dbReference type="GO" id="GO:0046098">
    <property type="term" value="P:guanine metabolic process"/>
    <property type="evidence" value="ECO:0007669"/>
    <property type="project" value="TreeGrafter"/>
</dbReference>
<dbReference type="RefSeq" id="WP_015904697.1">
    <property type="nucleotide sequence ID" value="NC_012108.1"/>
</dbReference>
<feature type="domain" description="Amidohydrolase-related" evidence="5">
    <location>
        <begin position="59"/>
        <end position="408"/>
    </location>
</feature>
<evidence type="ECO:0000313" key="6">
    <source>
        <dbReference type="EMBL" id="ACN15934.1"/>
    </source>
</evidence>
<dbReference type="InterPro" id="IPR032466">
    <property type="entry name" value="Metal_Hydrolase"/>
</dbReference>